<organism evidence="4 5">
    <name type="scientific">Ficus carica</name>
    <name type="common">Common fig</name>
    <dbReference type="NCBI Taxonomy" id="3494"/>
    <lineage>
        <taxon>Eukaryota</taxon>
        <taxon>Viridiplantae</taxon>
        <taxon>Streptophyta</taxon>
        <taxon>Embryophyta</taxon>
        <taxon>Tracheophyta</taxon>
        <taxon>Spermatophyta</taxon>
        <taxon>Magnoliopsida</taxon>
        <taxon>eudicotyledons</taxon>
        <taxon>Gunneridae</taxon>
        <taxon>Pentapetalae</taxon>
        <taxon>rosids</taxon>
        <taxon>fabids</taxon>
        <taxon>Rosales</taxon>
        <taxon>Moraceae</taxon>
        <taxon>Ficeae</taxon>
        <taxon>Ficus</taxon>
    </lineage>
</organism>
<keyword evidence="5" id="KW-1185">Reference proteome</keyword>
<feature type="transmembrane region" description="Helical" evidence="2">
    <location>
        <begin position="186"/>
        <end position="209"/>
    </location>
</feature>
<gene>
    <name evidence="4" type="ORF">TIFTF001_029497</name>
</gene>
<sequence length="274" mass="30686">MNFDDEWEFISADGLLDFCEDGVKKKIHYSKWGSDPEGVIDMNYLDRPLLDSRKGTTRENHSTPRLVPVPIIPVNMNPTIGKSAAEEDDQVVKEIKGEVEGESDQDSVSKVFFKKMKMENELVDIMKVDSPKSPTSTTRGFMPQIDAAKLEFDEDKEQDTNTNTNTNTNSLKGENSEDDGVNIWKLGLSGIGAICSFGVVAATICVLFFGTHHRNTHHHHSHNIRFQLYNDDKRIKQVVQHHHASKLNEAISAARGVPLTRSAHVTFGGYYEGL</sequence>
<name>A0AA88DRW4_FICCA</name>
<dbReference type="EMBL" id="BTGU01000098">
    <property type="protein sequence ID" value="GMN60435.1"/>
    <property type="molecule type" value="Genomic_DNA"/>
</dbReference>
<dbReference type="InterPro" id="IPR045883">
    <property type="entry name" value="At4g13530-like"/>
</dbReference>
<feature type="region of interest" description="Disordered" evidence="1">
    <location>
        <begin position="153"/>
        <end position="175"/>
    </location>
</feature>
<evidence type="ECO:0000313" key="5">
    <source>
        <dbReference type="Proteomes" id="UP001187192"/>
    </source>
</evidence>
<feature type="compositionally biased region" description="Low complexity" evidence="1">
    <location>
        <begin position="160"/>
        <end position="169"/>
    </location>
</feature>
<comment type="caution">
    <text evidence="4">The sequence shown here is derived from an EMBL/GenBank/DDBJ whole genome shotgun (WGS) entry which is preliminary data.</text>
</comment>
<proteinExistence type="predicted"/>
<dbReference type="Proteomes" id="UP001187192">
    <property type="component" value="Unassembled WGS sequence"/>
</dbReference>
<dbReference type="AlphaFoldDB" id="A0AA88DRW4"/>
<accession>A0AA88DRW4</accession>
<evidence type="ECO:0000313" key="4">
    <source>
        <dbReference type="EMBL" id="GMN60435.1"/>
    </source>
</evidence>
<dbReference type="PANTHER" id="PTHR33646:SF2">
    <property type="entry name" value="F20H23.8 PROTEIN"/>
    <property type="match status" value="1"/>
</dbReference>
<evidence type="ECO:0000256" key="1">
    <source>
        <dbReference type="SAM" id="MobiDB-lite"/>
    </source>
</evidence>
<reference evidence="4" key="1">
    <citation type="submission" date="2023-07" db="EMBL/GenBank/DDBJ databases">
        <title>draft genome sequence of fig (Ficus carica).</title>
        <authorList>
            <person name="Takahashi T."/>
            <person name="Nishimura K."/>
        </authorList>
    </citation>
    <scope>NUCLEOTIDE SEQUENCE</scope>
</reference>
<evidence type="ECO:0000256" key="2">
    <source>
        <dbReference type="SAM" id="Phobius"/>
    </source>
</evidence>
<protein>
    <recommendedName>
        <fullName evidence="3">DUF6821 domain-containing protein</fullName>
    </recommendedName>
</protein>
<keyword evidence="2" id="KW-0812">Transmembrane</keyword>
<dbReference type="PANTHER" id="PTHR33646">
    <property type="entry name" value="GB|AAF00631.1"/>
    <property type="match status" value="1"/>
</dbReference>
<keyword evidence="2" id="KW-0472">Membrane</keyword>
<evidence type="ECO:0000259" key="3">
    <source>
        <dbReference type="Pfam" id="PF20705"/>
    </source>
</evidence>
<keyword evidence="2" id="KW-1133">Transmembrane helix</keyword>
<feature type="domain" description="DUF6821" evidence="3">
    <location>
        <begin position="104"/>
        <end position="274"/>
    </location>
</feature>
<dbReference type="Pfam" id="PF20705">
    <property type="entry name" value="DUF6821"/>
    <property type="match status" value="1"/>
</dbReference>
<dbReference type="InterPro" id="IPR049224">
    <property type="entry name" value="DUF6821"/>
</dbReference>